<evidence type="ECO:0000256" key="2">
    <source>
        <dbReference type="ARBA" id="ARBA00008854"/>
    </source>
</evidence>
<dbReference type="Gene3D" id="1.20.1440.20">
    <property type="entry name" value="LemA-like domain"/>
    <property type="match status" value="1"/>
</dbReference>
<keyword evidence="5 7" id="KW-0472">Membrane</keyword>
<evidence type="ECO:0000256" key="6">
    <source>
        <dbReference type="SAM" id="Coils"/>
    </source>
</evidence>
<keyword evidence="6" id="KW-0175">Coiled coil</keyword>
<keyword evidence="9" id="KW-1185">Reference proteome</keyword>
<dbReference type="Proteomes" id="UP000307000">
    <property type="component" value="Chromosome"/>
</dbReference>
<comment type="subcellular location">
    <subcellularLocation>
        <location evidence="1">Membrane</location>
        <topology evidence="1">Single-pass membrane protein</topology>
    </subcellularLocation>
</comment>
<evidence type="ECO:0000256" key="1">
    <source>
        <dbReference type="ARBA" id="ARBA00004167"/>
    </source>
</evidence>
<proteinExistence type="inferred from homology"/>
<name>A0A5B7WX71_9MICC</name>
<evidence type="ECO:0000256" key="7">
    <source>
        <dbReference type="SAM" id="Phobius"/>
    </source>
</evidence>
<evidence type="ECO:0000256" key="3">
    <source>
        <dbReference type="ARBA" id="ARBA00022692"/>
    </source>
</evidence>
<keyword evidence="4 7" id="KW-1133">Transmembrane helix</keyword>
<sequence>MGNSSLASWAPAIIIGVLVLLIIGWAIVVYNRLVTKRNSSTESLQGIDIALENRFDQIKAQADAVAGVVKKEVDLILGSTSLRTGRTIEQLSVSEKTELNTAMDAAQQKIVAEAGKPQGLGSGPGALASLENYPEMKTTQNVELLQRTINETEERLQAARRVYNRAATDYNTSRQVFPTVIIARLLGFGGHDLFELSDQRKRNQYDLEGFLES</sequence>
<evidence type="ECO:0000313" key="8">
    <source>
        <dbReference type="EMBL" id="QCY47683.1"/>
    </source>
</evidence>
<protein>
    <recommendedName>
        <fullName evidence="10">LemA family protein</fullName>
    </recommendedName>
</protein>
<dbReference type="Pfam" id="PF04011">
    <property type="entry name" value="LemA"/>
    <property type="match status" value="1"/>
</dbReference>
<evidence type="ECO:0000313" key="9">
    <source>
        <dbReference type="Proteomes" id="UP000307000"/>
    </source>
</evidence>
<feature type="coiled-coil region" evidence="6">
    <location>
        <begin position="135"/>
        <end position="169"/>
    </location>
</feature>
<dbReference type="KEGG" id="gcr:GcLGCM259_1968"/>
<reference evidence="8 9" key="1">
    <citation type="submission" date="2018-12" db="EMBL/GenBank/DDBJ databases">
        <title>Complete Genome Sequence of Glutamicibacter creatinolyticus strain LGCM259,isolated from an abscess of a 12-year-old mare in Italy.</title>
        <authorList>
            <person name="Santos R.G."/>
            <person name="Silva A.L."/>
            <person name="Seyffert N."/>
            <person name="Castro T.L.P."/>
            <person name="Attili A.R."/>
            <person name="Rifici C."/>
            <person name="Mazzullo G."/>
            <person name="Brenig B."/>
            <person name="Venanzi F."/>
            <person name="Azevedo V."/>
        </authorList>
    </citation>
    <scope>NUCLEOTIDE SEQUENCE [LARGE SCALE GENOMIC DNA]</scope>
    <source>
        <strain evidence="8 9">LGCM 259</strain>
    </source>
</reference>
<dbReference type="InterPro" id="IPR007156">
    <property type="entry name" value="MamQ_LemA"/>
</dbReference>
<evidence type="ECO:0000256" key="4">
    <source>
        <dbReference type="ARBA" id="ARBA00022989"/>
    </source>
</evidence>
<evidence type="ECO:0000256" key="5">
    <source>
        <dbReference type="ARBA" id="ARBA00023136"/>
    </source>
</evidence>
<comment type="similarity">
    <text evidence="2">Belongs to the LemA family.</text>
</comment>
<dbReference type="SUPFAM" id="SSF140478">
    <property type="entry name" value="LemA-like"/>
    <property type="match status" value="1"/>
</dbReference>
<dbReference type="PANTHER" id="PTHR34478">
    <property type="entry name" value="PROTEIN LEMA"/>
    <property type="match status" value="1"/>
</dbReference>
<dbReference type="EMBL" id="CP034412">
    <property type="protein sequence ID" value="QCY47683.1"/>
    <property type="molecule type" value="Genomic_DNA"/>
</dbReference>
<dbReference type="PANTHER" id="PTHR34478:SF1">
    <property type="entry name" value="PROTEIN LEMA"/>
    <property type="match status" value="1"/>
</dbReference>
<feature type="transmembrane region" description="Helical" evidence="7">
    <location>
        <begin position="6"/>
        <end position="30"/>
    </location>
</feature>
<dbReference type="InterPro" id="IPR023353">
    <property type="entry name" value="LemA-like_dom_sf"/>
</dbReference>
<gene>
    <name evidence="8" type="ORF">GcLGCM259_1968</name>
</gene>
<dbReference type="AlphaFoldDB" id="A0A5B7WX71"/>
<dbReference type="GO" id="GO:0016020">
    <property type="term" value="C:membrane"/>
    <property type="evidence" value="ECO:0007669"/>
    <property type="project" value="UniProtKB-SubCell"/>
</dbReference>
<organism evidence="8 9">
    <name type="scientific">Glutamicibacter creatinolyticus</name>
    <dbReference type="NCBI Taxonomy" id="162496"/>
    <lineage>
        <taxon>Bacteria</taxon>
        <taxon>Bacillati</taxon>
        <taxon>Actinomycetota</taxon>
        <taxon>Actinomycetes</taxon>
        <taxon>Micrococcales</taxon>
        <taxon>Micrococcaceae</taxon>
        <taxon>Glutamicibacter</taxon>
    </lineage>
</organism>
<evidence type="ECO:0008006" key="10">
    <source>
        <dbReference type="Google" id="ProtNLM"/>
    </source>
</evidence>
<accession>A0A5B7WX71</accession>
<dbReference type="RefSeq" id="WP_138926539.1">
    <property type="nucleotide sequence ID" value="NZ_CP034412.1"/>
</dbReference>
<keyword evidence="3 7" id="KW-0812">Transmembrane</keyword>